<dbReference type="Pfam" id="PF13649">
    <property type="entry name" value="Methyltransf_25"/>
    <property type="match status" value="1"/>
</dbReference>
<evidence type="ECO:0000259" key="1">
    <source>
        <dbReference type="Pfam" id="PF13649"/>
    </source>
</evidence>
<protein>
    <submittedName>
        <fullName evidence="3">Methyltransferase domain-containing protein</fullName>
    </submittedName>
</protein>
<dbReference type="GO" id="GO:0008168">
    <property type="term" value="F:methyltransferase activity"/>
    <property type="evidence" value="ECO:0007669"/>
    <property type="project" value="UniProtKB-KW"/>
</dbReference>
<dbReference type="Proteomes" id="UP000274391">
    <property type="component" value="Unassembled WGS sequence"/>
</dbReference>
<dbReference type="CDD" id="cd02440">
    <property type="entry name" value="AdoMet_MTases"/>
    <property type="match status" value="1"/>
</dbReference>
<dbReference type="GO" id="GO:0032259">
    <property type="term" value="P:methylation"/>
    <property type="evidence" value="ECO:0007669"/>
    <property type="project" value="UniProtKB-KW"/>
</dbReference>
<dbReference type="AlphaFoldDB" id="A0A3P3W1L4"/>
<dbReference type="Gene3D" id="3.40.50.150">
    <property type="entry name" value="Vaccinia Virus protein VP39"/>
    <property type="match status" value="1"/>
</dbReference>
<gene>
    <name evidence="3" type="ORF">EG850_04560</name>
</gene>
<feature type="domain" description="Methyltransferase" evidence="1">
    <location>
        <begin position="103"/>
        <end position="166"/>
    </location>
</feature>
<evidence type="ECO:0000313" key="4">
    <source>
        <dbReference type="Proteomes" id="UP000274391"/>
    </source>
</evidence>
<evidence type="ECO:0000259" key="2">
    <source>
        <dbReference type="Pfam" id="PF18096"/>
    </source>
</evidence>
<reference evidence="3 4" key="1">
    <citation type="submission" date="2018-11" db="EMBL/GenBank/DDBJ databases">
        <title>YIM 102482-1 draft genome.</title>
        <authorList>
            <person name="Li G."/>
            <person name="Jiang Y."/>
        </authorList>
    </citation>
    <scope>NUCLEOTIDE SEQUENCE [LARGE SCALE GENOMIC DNA]</scope>
    <source>
        <strain evidence="3 4">YIM 102482-1</strain>
    </source>
</reference>
<feature type="domain" description="THUMP-like" evidence="2">
    <location>
        <begin position="331"/>
        <end position="403"/>
    </location>
</feature>
<dbReference type="InterPro" id="IPR041698">
    <property type="entry name" value="Methyltransf_25"/>
</dbReference>
<dbReference type="OrthoDB" id="9810570at2"/>
<dbReference type="EMBL" id="RQVS01000004">
    <property type="protein sequence ID" value="RRJ87579.1"/>
    <property type="molecule type" value="Genomic_DNA"/>
</dbReference>
<comment type="caution">
    <text evidence="3">The sequence shown here is derived from an EMBL/GenBank/DDBJ whole genome shotgun (WGS) entry which is preliminary data.</text>
</comment>
<proteinExistence type="predicted"/>
<evidence type="ECO:0000313" key="3">
    <source>
        <dbReference type="EMBL" id="RRJ87579.1"/>
    </source>
</evidence>
<name>A0A3P3W1L4_9MICO</name>
<keyword evidence="3" id="KW-0489">Methyltransferase</keyword>
<sequence>MEREDLQALLTPEAMRLLDEFAELDTTKDALSAVTALRRAGADARTSAAVLTQLKLRRRARAKLGDFANRMLFTEDGLAQASRLQVAAHHAQRFRAAEVRRLVDLGCGIGADALAFAAMGFELVAVDIDEVTAAIATHNLAPFPNALVHQARAEDVDLAEFDGVFLDPARRAQRRGATERGESRRLADPNDWQPSLGFAFGAAENGRAVGVKLGPAIEHELLPPEGEAQWVSVGGELVECSVWLGGAARAGVRRSALVLRDGGAHELAAAESATEARDAEVGELGAWLHEPDAALIRGRFVGDLARRLDGRLVSPSIAWITTDEAVTTPFAQSFRVVERFALDASTLKKELRRREIGTLEIKKRGVDIDPAEFRKRLSLRGDASATLICTRVGERRVALLAERA</sequence>
<dbReference type="InterPro" id="IPR041497">
    <property type="entry name" value="Thump-like"/>
</dbReference>
<dbReference type="RefSeq" id="WP_124970632.1">
    <property type="nucleotide sequence ID" value="NZ_RQVS01000004.1"/>
</dbReference>
<dbReference type="Pfam" id="PF18096">
    <property type="entry name" value="Thump_like"/>
    <property type="match status" value="1"/>
</dbReference>
<keyword evidence="4" id="KW-1185">Reference proteome</keyword>
<dbReference type="InterPro" id="IPR029063">
    <property type="entry name" value="SAM-dependent_MTases_sf"/>
</dbReference>
<organism evidence="3 4">
    <name type="scientific">Gulosibacter macacae</name>
    <dbReference type="NCBI Taxonomy" id="2488791"/>
    <lineage>
        <taxon>Bacteria</taxon>
        <taxon>Bacillati</taxon>
        <taxon>Actinomycetota</taxon>
        <taxon>Actinomycetes</taxon>
        <taxon>Micrococcales</taxon>
        <taxon>Microbacteriaceae</taxon>
        <taxon>Gulosibacter</taxon>
    </lineage>
</organism>
<accession>A0A3P3W1L4</accession>
<keyword evidence="3" id="KW-0808">Transferase</keyword>
<dbReference type="SUPFAM" id="SSF53335">
    <property type="entry name" value="S-adenosyl-L-methionine-dependent methyltransferases"/>
    <property type="match status" value="1"/>
</dbReference>